<evidence type="ECO:0000256" key="1">
    <source>
        <dbReference type="SAM" id="Phobius"/>
    </source>
</evidence>
<accession>E8UBP5</accession>
<keyword evidence="1" id="KW-1133">Transmembrane helix</keyword>
<evidence type="ECO:0000313" key="3">
    <source>
        <dbReference type="Proteomes" id="UP000008635"/>
    </source>
</evidence>
<keyword evidence="1" id="KW-0472">Membrane</keyword>
<gene>
    <name evidence="2" type="ordered locus">Deima_2855</name>
</gene>
<dbReference type="EMBL" id="CP002454">
    <property type="protein sequence ID" value="ADV68484.1"/>
    <property type="molecule type" value="Genomic_DNA"/>
</dbReference>
<name>E8UBP5_DEIML</name>
<evidence type="ECO:0000313" key="2">
    <source>
        <dbReference type="EMBL" id="ADV68484.1"/>
    </source>
</evidence>
<feature type="transmembrane region" description="Helical" evidence="1">
    <location>
        <begin position="31"/>
        <end position="50"/>
    </location>
</feature>
<feature type="transmembrane region" description="Helical" evidence="1">
    <location>
        <begin position="57"/>
        <end position="75"/>
    </location>
</feature>
<organism evidence="2 3">
    <name type="scientific">Deinococcus maricopensis (strain DSM 21211 / LMG 22137 / NRRL B-23946 / LB-34)</name>
    <dbReference type="NCBI Taxonomy" id="709986"/>
    <lineage>
        <taxon>Bacteria</taxon>
        <taxon>Thermotogati</taxon>
        <taxon>Deinococcota</taxon>
        <taxon>Deinococci</taxon>
        <taxon>Deinococcales</taxon>
        <taxon>Deinococcaceae</taxon>
        <taxon>Deinococcus</taxon>
    </lineage>
</organism>
<dbReference type="STRING" id="709986.Deima_2855"/>
<protein>
    <submittedName>
        <fullName evidence="2">Uncharacterized protein</fullName>
    </submittedName>
</protein>
<dbReference type="KEGG" id="dmr:Deima_2855"/>
<keyword evidence="1" id="KW-0812">Transmembrane</keyword>
<proteinExistence type="predicted"/>
<sequence>MGFALGVAVFLLIRLLGGLNPDLCRGRTTTALLAPLLLGPGGLGFTATVWNRPRWRAVGLGVVVASLFPALFFSARDLSSLRGAGCAGGYVVYAEGGGRGTGEITMRAGETRTLTVRASGLNVPAGTLLTRAERLTPGGDVTLNTPAPGRTRPNEPLTFTLRAAPNAQLQTHTLTFTFTAPGGRAATGDLTVNVDAAGR</sequence>
<dbReference type="Proteomes" id="UP000008635">
    <property type="component" value="Chromosome"/>
</dbReference>
<reference evidence="3" key="2">
    <citation type="submission" date="2011-01" db="EMBL/GenBank/DDBJ databases">
        <title>The complete genome of Deinococcus maricopensis DSM 21211.</title>
        <authorList>
            <consortium name="US DOE Joint Genome Institute (JGI-PGF)"/>
            <person name="Lucas S."/>
            <person name="Copeland A."/>
            <person name="Lapidus A."/>
            <person name="Goodwin L."/>
            <person name="Pitluck S."/>
            <person name="Kyrpides N."/>
            <person name="Mavromatis K."/>
            <person name="Pagani I."/>
            <person name="Ivanova N."/>
            <person name="Ovchinnikova G."/>
            <person name="Zeytun A."/>
            <person name="Detter J.C."/>
            <person name="Han C."/>
            <person name="Land M."/>
            <person name="Hauser L."/>
            <person name="Markowitz V."/>
            <person name="Cheng J.-F."/>
            <person name="Hugenholtz P."/>
            <person name="Woyke T."/>
            <person name="Wu D."/>
            <person name="Pukall R."/>
            <person name="Gehrich-Schroeter G."/>
            <person name="Brambilla E."/>
            <person name="Klenk H.-P."/>
            <person name="Eisen J.A."/>
        </authorList>
    </citation>
    <scope>NUCLEOTIDE SEQUENCE [LARGE SCALE GENOMIC DNA]</scope>
    <source>
        <strain evidence="3">DSM 21211 / LMG 22137 / NRRL B-23946 / LB-34</strain>
    </source>
</reference>
<keyword evidence="3" id="KW-1185">Reference proteome</keyword>
<dbReference type="AlphaFoldDB" id="E8UBP5"/>
<reference evidence="2 3" key="1">
    <citation type="journal article" date="2011" name="Stand. Genomic Sci.">
        <title>Complete genome sequence of Deinococcus maricopensis type strain (LB-34).</title>
        <authorList>
            <person name="Pukall R."/>
            <person name="Zeytun A."/>
            <person name="Lucas S."/>
            <person name="Lapidus A."/>
            <person name="Hammon N."/>
            <person name="Deshpande S."/>
            <person name="Nolan M."/>
            <person name="Cheng J.F."/>
            <person name="Pitluck S."/>
            <person name="Liolios K."/>
            <person name="Pagani I."/>
            <person name="Mikhailova N."/>
            <person name="Ivanova N."/>
            <person name="Mavromatis K."/>
            <person name="Pati A."/>
            <person name="Tapia R."/>
            <person name="Han C."/>
            <person name="Goodwin L."/>
            <person name="Chen A."/>
            <person name="Palaniappan K."/>
            <person name="Land M."/>
            <person name="Hauser L."/>
            <person name="Chang Y.J."/>
            <person name="Jeffries C.D."/>
            <person name="Brambilla E.M."/>
            <person name="Rohde M."/>
            <person name="Goker M."/>
            <person name="Detter J.C."/>
            <person name="Woyke T."/>
            <person name="Bristow J."/>
            <person name="Eisen J.A."/>
            <person name="Markowitz V."/>
            <person name="Hugenholtz P."/>
            <person name="Kyrpides N.C."/>
            <person name="Klenk H.P."/>
        </authorList>
    </citation>
    <scope>NUCLEOTIDE SEQUENCE [LARGE SCALE GENOMIC DNA]</scope>
    <source>
        <strain evidence="3">DSM 21211 / LMG 22137 / NRRL B-23946 / LB-34</strain>
    </source>
</reference>
<dbReference type="HOGENOM" id="CLU_1254236_0_0_0"/>